<dbReference type="Gene3D" id="3.30.40.10">
    <property type="entry name" value="Zinc/RING finger domain, C3HC4 (zinc finger)"/>
    <property type="match status" value="1"/>
</dbReference>
<keyword evidence="5" id="KW-1185">Reference proteome</keyword>
<dbReference type="Pfam" id="PF14570">
    <property type="entry name" value="zf-RING_4"/>
    <property type="match status" value="1"/>
</dbReference>
<dbReference type="SUPFAM" id="SSF57850">
    <property type="entry name" value="RING/U-box"/>
    <property type="match status" value="1"/>
</dbReference>
<evidence type="ECO:0000259" key="3">
    <source>
        <dbReference type="PROSITE" id="PS50089"/>
    </source>
</evidence>
<dbReference type="OrthoDB" id="1923159at2759"/>
<dbReference type="GO" id="GO:0030014">
    <property type="term" value="C:CCR4-NOT complex"/>
    <property type="evidence" value="ECO:0007669"/>
    <property type="project" value="InterPro"/>
</dbReference>
<evidence type="ECO:0000256" key="2">
    <source>
        <dbReference type="SAM" id="MobiDB-lite"/>
    </source>
</evidence>
<name>A0A2P5CEA9_PARAD</name>
<dbReference type="EMBL" id="JXTB01000140">
    <property type="protein sequence ID" value="PON59403.1"/>
    <property type="molecule type" value="Genomic_DNA"/>
</dbReference>
<dbReference type="STRING" id="3476.A0A2P5CEA9"/>
<dbReference type="Proteomes" id="UP000237105">
    <property type="component" value="Unassembled WGS sequence"/>
</dbReference>
<evidence type="ECO:0000313" key="5">
    <source>
        <dbReference type="Proteomes" id="UP000237105"/>
    </source>
</evidence>
<dbReference type="AlphaFoldDB" id="A0A2P5CEA9"/>
<protein>
    <submittedName>
        <fullName evidence="4">43kDa postsynaptic protein</fullName>
    </submittedName>
</protein>
<keyword evidence="1" id="KW-0862">Zinc</keyword>
<dbReference type="InterPro" id="IPR039515">
    <property type="entry name" value="NOT4_mRING-HC-C4C4"/>
</dbReference>
<dbReference type="GO" id="GO:0016567">
    <property type="term" value="P:protein ubiquitination"/>
    <property type="evidence" value="ECO:0007669"/>
    <property type="project" value="TreeGrafter"/>
</dbReference>
<feature type="region of interest" description="Disordered" evidence="2">
    <location>
        <begin position="48"/>
        <end position="71"/>
    </location>
</feature>
<keyword evidence="1" id="KW-0863">Zinc-finger</keyword>
<dbReference type="PANTHER" id="PTHR12603:SF0">
    <property type="entry name" value="CCR4-NOT TRANSCRIPTION COMPLEX SUBUNIT 4"/>
    <property type="match status" value="1"/>
</dbReference>
<dbReference type="GO" id="GO:0004842">
    <property type="term" value="F:ubiquitin-protein transferase activity"/>
    <property type="evidence" value="ECO:0007669"/>
    <property type="project" value="InterPro"/>
</dbReference>
<proteinExistence type="predicted"/>
<feature type="domain" description="RING-type" evidence="3">
    <location>
        <begin position="252"/>
        <end position="294"/>
    </location>
</feature>
<dbReference type="InterPro" id="IPR013083">
    <property type="entry name" value="Znf_RING/FYVE/PHD"/>
</dbReference>
<keyword evidence="1" id="KW-0479">Metal-binding</keyword>
<feature type="region of interest" description="Disordered" evidence="2">
    <location>
        <begin position="162"/>
        <end position="190"/>
    </location>
</feature>
<dbReference type="PANTHER" id="PTHR12603">
    <property type="entry name" value="CCR4-NOT TRANSCRIPTION COMPLEX RELATED"/>
    <property type="match status" value="1"/>
</dbReference>
<feature type="region of interest" description="Disordered" evidence="2">
    <location>
        <begin position="1"/>
        <end position="32"/>
    </location>
</feature>
<evidence type="ECO:0000313" key="4">
    <source>
        <dbReference type="EMBL" id="PON59403.1"/>
    </source>
</evidence>
<dbReference type="GO" id="GO:0008270">
    <property type="term" value="F:zinc ion binding"/>
    <property type="evidence" value="ECO:0007669"/>
    <property type="project" value="UniProtKB-KW"/>
</dbReference>
<feature type="compositionally biased region" description="Basic residues" evidence="2">
    <location>
        <begin position="19"/>
        <end position="32"/>
    </location>
</feature>
<dbReference type="InterPro" id="IPR039780">
    <property type="entry name" value="Mot2"/>
</dbReference>
<gene>
    <name evidence="4" type="ORF">PanWU01x14_159130</name>
</gene>
<dbReference type="CDD" id="cd16618">
    <property type="entry name" value="mRING-HC-C4C4_CNOT4"/>
    <property type="match status" value="1"/>
</dbReference>
<organism evidence="4 5">
    <name type="scientific">Parasponia andersonii</name>
    <name type="common">Sponia andersonii</name>
    <dbReference type="NCBI Taxonomy" id="3476"/>
    <lineage>
        <taxon>Eukaryota</taxon>
        <taxon>Viridiplantae</taxon>
        <taxon>Streptophyta</taxon>
        <taxon>Embryophyta</taxon>
        <taxon>Tracheophyta</taxon>
        <taxon>Spermatophyta</taxon>
        <taxon>Magnoliopsida</taxon>
        <taxon>eudicotyledons</taxon>
        <taxon>Gunneridae</taxon>
        <taxon>Pentapetalae</taxon>
        <taxon>rosids</taxon>
        <taxon>fabids</taxon>
        <taxon>Rosales</taxon>
        <taxon>Cannabaceae</taxon>
        <taxon>Parasponia</taxon>
    </lineage>
</organism>
<accession>A0A2P5CEA9</accession>
<evidence type="ECO:0000256" key="1">
    <source>
        <dbReference type="PROSITE-ProRule" id="PRU00175"/>
    </source>
</evidence>
<dbReference type="PROSITE" id="PS50089">
    <property type="entry name" value="ZF_RING_2"/>
    <property type="match status" value="1"/>
</dbReference>
<feature type="compositionally biased region" description="Basic and acidic residues" evidence="2">
    <location>
        <begin position="181"/>
        <end position="190"/>
    </location>
</feature>
<sequence length="301" mass="33639">MGSDSIACNPTPLLPKDLTKKKRTNRLAKLKQSKLDVRREQWLSQVKTKGCKVDSKGRDNTPPSMKINKGQRISMDELERRSRGENEGSTIHHSDLESFMSSQNRSIFDPCDSLKKVGESISSSSSHCCSGSVSEEEVDDGCLDDWEAFADAINANEIQRKPLSNSPAKPHSRSECIGSELPKKNPDTDLSKLDIRDKRVTGSHVNSRAWRADDAFRPQCLPNLSNQQHSFPTTNSEWHCGHEGSIRRASSCPICYEDLDVTDSSFLPCSCGFRLCLFCHKQILEADGRCPGCRKQYDCVL</sequence>
<reference evidence="5" key="1">
    <citation type="submission" date="2016-06" db="EMBL/GenBank/DDBJ databases">
        <title>Parallel loss of symbiosis genes in relatives of nitrogen-fixing non-legume Parasponia.</title>
        <authorList>
            <person name="Van Velzen R."/>
            <person name="Holmer R."/>
            <person name="Bu F."/>
            <person name="Rutten L."/>
            <person name="Van Zeijl A."/>
            <person name="Liu W."/>
            <person name="Santuari L."/>
            <person name="Cao Q."/>
            <person name="Sharma T."/>
            <person name="Shen D."/>
            <person name="Roswanjaya Y."/>
            <person name="Wardhani T."/>
            <person name="Kalhor M.S."/>
            <person name="Jansen J."/>
            <person name="Van den Hoogen J."/>
            <person name="Gungor B."/>
            <person name="Hartog M."/>
            <person name="Hontelez J."/>
            <person name="Verver J."/>
            <person name="Yang W.-C."/>
            <person name="Schijlen E."/>
            <person name="Repin R."/>
            <person name="Schilthuizen M."/>
            <person name="Schranz E."/>
            <person name="Heidstra R."/>
            <person name="Miyata K."/>
            <person name="Fedorova E."/>
            <person name="Kohlen W."/>
            <person name="Bisseling T."/>
            <person name="Smit S."/>
            <person name="Geurts R."/>
        </authorList>
    </citation>
    <scope>NUCLEOTIDE SEQUENCE [LARGE SCALE GENOMIC DNA]</scope>
    <source>
        <strain evidence="5">cv. WU1-14</strain>
    </source>
</reference>
<dbReference type="InterPro" id="IPR001841">
    <property type="entry name" value="Znf_RING"/>
</dbReference>
<comment type="caution">
    <text evidence="4">The sequence shown here is derived from an EMBL/GenBank/DDBJ whole genome shotgun (WGS) entry which is preliminary data.</text>
</comment>